<feature type="region of interest" description="Disordered" evidence="1">
    <location>
        <begin position="55"/>
        <end position="86"/>
    </location>
</feature>
<gene>
    <name evidence="2" type="ORF">PTTT1_LOCUS19950</name>
</gene>
<accession>A0A8J9S5U6</accession>
<evidence type="ECO:0000256" key="1">
    <source>
        <dbReference type="SAM" id="MobiDB-lite"/>
    </source>
</evidence>
<feature type="compositionally biased region" description="Low complexity" evidence="1">
    <location>
        <begin position="444"/>
        <end position="453"/>
    </location>
</feature>
<feature type="compositionally biased region" description="Polar residues" evidence="1">
    <location>
        <begin position="72"/>
        <end position="86"/>
    </location>
</feature>
<reference evidence="2" key="1">
    <citation type="submission" date="2022-02" db="EMBL/GenBank/DDBJ databases">
        <authorList>
            <person name="Giguere J D."/>
        </authorList>
    </citation>
    <scope>NUCLEOTIDE SEQUENCE</scope>
    <source>
        <strain evidence="2">CCAP 1055/1</strain>
    </source>
</reference>
<dbReference type="Proteomes" id="UP000836788">
    <property type="component" value="Chromosome 17"/>
</dbReference>
<feature type="compositionally biased region" description="Low complexity" evidence="1">
    <location>
        <begin position="55"/>
        <end position="71"/>
    </location>
</feature>
<protein>
    <submittedName>
        <fullName evidence="2">Uncharacterized protein</fullName>
    </submittedName>
</protein>
<dbReference type="AlphaFoldDB" id="A0A8J9S5U6"/>
<sequence length="487" mass="54915">MRNPPYRPSPKGREQRSRWFRPHSGSGWLLLYVVLCRGCGGVQSKKMNAAVKASAGSSSSSSSSHRPVSQSELASSKNTTTKANARRVQNATTVLQLTETELWDGQKWKVSGDCRWTLDDEPCKPPDQQVPPKGTTFSGDWKIVTSSSRDSYGWEYVVSQPHPLRQRIWLRSVVPLAKHDVAQSADSQAVARKKRLAQRERPRWIQAIRDDFNFKGFGWSFYKSLVFANSFGVAFRLPLTFNLNTWERHPAWPSISSNIALYNPACAAVFLSASMRVEWIKWAAARLWFLLQYLLVWMVWNVSRGVVLASSALVFPVTRKLYNPPMPIHWKSAADNPPIYSRTTEERIGASLSWRITKAKGYEFRVSYWHFYAPTLTSMYDAWGRTKIPAWFARRSAALGLSISGPIPDDPFLTCSALLSLSGFYFRKRERVLVQPTVSTTTDASSASLLNTTETSKATFSVGQKEDDPTPNGEQPRKKSSTKQLVS</sequence>
<evidence type="ECO:0000313" key="2">
    <source>
        <dbReference type="EMBL" id="CAG9282540.1"/>
    </source>
</evidence>
<dbReference type="EMBL" id="OU594958">
    <property type="protein sequence ID" value="CAG9282540.1"/>
    <property type="molecule type" value="Genomic_DNA"/>
</dbReference>
<name>A0A8J9S5U6_PHATR</name>
<proteinExistence type="predicted"/>
<feature type="region of interest" description="Disordered" evidence="1">
    <location>
        <begin position="444"/>
        <end position="487"/>
    </location>
</feature>
<organism evidence="2">
    <name type="scientific">Phaeodactylum tricornutum</name>
    <name type="common">Diatom</name>
    <dbReference type="NCBI Taxonomy" id="2850"/>
    <lineage>
        <taxon>Eukaryota</taxon>
        <taxon>Sar</taxon>
        <taxon>Stramenopiles</taxon>
        <taxon>Ochrophyta</taxon>
        <taxon>Bacillariophyta</taxon>
        <taxon>Bacillariophyceae</taxon>
        <taxon>Bacillariophycidae</taxon>
        <taxon>Naviculales</taxon>
        <taxon>Phaeodactylaceae</taxon>
        <taxon>Phaeodactylum</taxon>
    </lineage>
</organism>